<dbReference type="AlphaFoldDB" id="A0A8J3FB41"/>
<feature type="compositionally biased region" description="Low complexity" evidence="1">
    <location>
        <begin position="28"/>
        <end position="42"/>
    </location>
</feature>
<keyword evidence="4" id="KW-1185">Reference proteome</keyword>
<reference evidence="3" key="2">
    <citation type="submission" date="2020-09" db="EMBL/GenBank/DDBJ databases">
        <authorList>
            <person name="Sun Q."/>
            <person name="Ohkuma M."/>
        </authorList>
    </citation>
    <scope>NUCLEOTIDE SEQUENCE</scope>
    <source>
        <strain evidence="3">JCM 3090</strain>
    </source>
</reference>
<keyword evidence="2" id="KW-0732">Signal</keyword>
<accession>A0A8J3FB41</accession>
<dbReference type="RefSeq" id="WP_189168557.1">
    <property type="nucleotide sequence ID" value="NZ_BMQB01000001.1"/>
</dbReference>
<evidence type="ECO:0000256" key="1">
    <source>
        <dbReference type="SAM" id="MobiDB-lite"/>
    </source>
</evidence>
<feature type="region of interest" description="Disordered" evidence="1">
    <location>
        <begin position="28"/>
        <end position="56"/>
    </location>
</feature>
<name>A0A8J3FB41_9ACTN</name>
<evidence type="ECO:0000313" key="4">
    <source>
        <dbReference type="Proteomes" id="UP000649739"/>
    </source>
</evidence>
<organism evidence="3 4">
    <name type="scientific">Pilimelia anulata</name>
    <dbReference type="NCBI Taxonomy" id="53371"/>
    <lineage>
        <taxon>Bacteria</taxon>
        <taxon>Bacillati</taxon>
        <taxon>Actinomycetota</taxon>
        <taxon>Actinomycetes</taxon>
        <taxon>Micromonosporales</taxon>
        <taxon>Micromonosporaceae</taxon>
        <taxon>Pilimelia</taxon>
    </lineage>
</organism>
<sequence length="133" mass="14052">MNRSRRRTVLAACLSLVVAAPLAAPSAVAAAPPTVSPPTITSGSFGPGAKPKKVGDEAEFTITRGGRGRPDAYIWSLNGGPEHTEPHPGGLTPRVEFTITLTKAGKNTMVAWTVHGSARSPRSEPFTFKVHRR</sequence>
<gene>
    <name evidence="3" type="ORF">GCM10010123_07570</name>
</gene>
<dbReference type="Proteomes" id="UP000649739">
    <property type="component" value="Unassembled WGS sequence"/>
</dbReference>
<comment type="caution">
    <text evidence="3">The sequence shown here is derived from an EMBL/GenBank/DDBJ whole genome shotgun (WGS) entry which is preliminary data.</text>
</comment>
<evidence type="ECO:0000313" key="3">
    <source>
        <dbReference type="EMBL" id="GGJ80188.1"/>
    </source>
</evidence>
<reference evidence="3" key="1">
    <citation type="journal article" date="2014" name="Int. J. Syst. Evol. Microbiol.">
        <title>Complete genome sequence of Corynebacterium casei LMG S-19264T (=DSM 44701T), isolated from a smear-ripened cheese.</title>
        <authorList>
            <consortium name="US DOE Joint Genome Institute (JGI-PGF)"/>
            <person name="Walter F."/>
            <person name="Albersmeier A."/>
            <person name="Kalinowski J."/>
            <person name="Ruckert C."/>
        </authorList>
    </citation>
    <scope>NUCLEOTIDE SEQUENCE</scope>
    <source>
        <strain evidence="3">JCM 3090</strain>
    </source>
</reference>
<protein>
    <recommendedName>
        <fullName evidence="5">PKD domain-containing protein</fullName>
    </recommendedName>
</protein>
<dbReference type="EMBL" id="BMQB01000001">
    <property type="protein sequence ID" value="GGJ80188.1"/>
    <property type="molecule type" value="Genomic_DNA"/>
</dbReference>
<feature type="chain" id="PRO_5035252029" description="PKD domain-containing protein" evidence="2">
    <location>
        <begin position="30"/>
        <end position="133"/>
    </location>
</feature>
<evidence type="ECO:0000256" key="2">
    <source>
        <dbReference type="SAM" id="SignalP"/>
    </source>
</evidence>
<dbReference type="InterPro" id="IPR006311">
    <property type="entry name" value="TAT_signal"/>
</dbReference>
<proteinExistence type="predicted"/>
<dbReference type="PROSITE" id="PS51318">
    <property type="entry name" value="TAT"/>
    <property type="match status" value="1"/>
</dbReference>
<evidence type="ECO:0008006" key="5">
    <source>
        <dbReference type="Google" id="ProtNLM"/>
    </source>
</evidence>
<feature type="signal peptide" evidence="2">
    <location>
        <begin position="1"/>
        <end position="29"/>
    </location>
</feature>